<dbReference type="Pfam" id="PF17906">
    <property type="entry name" value="HTH_48"/>
    <property type="match status" value="1"/>
</dbReference>
<dbReference type="OrthoDB" id="6118231at2759"/>
<evidence type="ECO:0000313" key="2">
    <source>
        <dbReference type="EMBL" id="CAG8494058.1"/>
    </source>
</evidence>
<accession>A0A9N8ZFG6</accession>
<dbReference type="Proteomes" id="UP000789508">
    <property type="component" value="Unassembled WGS sequence"/>
</dbReference>
<comment type="caution">
    <text evidence="2">The sequence shown here is derived from an EMBL/GenBank/DDBJ whole genome shotgun (WGS) entry which is preliminary data.</text>
</comment>
<name>A0A9N8ZFG6_9GLOM</name>
<sequence length="139" mass="16221">MENANDRDATEIHNELVNAVREQVLSIVTIRRWIAKYKDGEIDFDDKPRSGRPREVVQELVANDPHNITRRLEEEAGISHERIVHILHNELDLHKVCAKLIPHKLSAEHKEKRVEISKPLLEVLEQGYNNIIIWGRNMD</sequence>
<dbReference type="EMBL" id="CAJVPS010000547">
    <property type="protein sequence ID" value="CAG8494058.1"/>
    <property type="molecule type" value="Genomic_DNA"/>
</dbReference>
<evidence type="ECO:0000313" key="3">
    <source>
        <dbReference type="Proteomes" id="UP000789508"/>
    </source>
</evidence>
<dbReference type="InterPro" id="IPR052709">
    <property type="entry name" value="Transposase-MT_Hybrid"/>
</dbReference>
<protein>
    <submittedName>
        <fullName evidence="2">12764_t:CDS:1</fullName>
    </submittedName>
</protein>
<gene>
    <name evidence="2" type="ORF">ALEPTO_LOCUS3138</name>
</gene>
<dbReference type="AlphaFoldDB" id="A0A9N8ZFG6"/>
<evidence type="ECO:0000259" key="1">
    <source>
        <dbReference type="Pfam" id="PF17906"/>
    </source>
</evidence>
<organism evidence="2 3">
    <name type="scientific">Ambispora leptoticha</name>
    <dbReference type="NCBI Taxonomy" id="144679"/>
    <lineage>
        <taxon>Eukaryota</taxon>
        <taxon>Fungi</taxon>
        <taxon>Fungi incertae sedis</taxon>
        <taxon>Mucoromycota</taxon>
        <taxon>Glomeromycotina</taxon>
        <taxon>Glomeromycetes</taxon>
        <taxon>Archaeosporales</taxon>
        <taxon>Ambisporaceae</taxon>
        <taxon>Ambispora</taxon>
    </lineage>
</organism>
<dbReference type="PANTHER" id="PTHR46060">
    <property type="entry name" value="MARINER MOS1 TRANSPOSASE-LIKE PROTEIN"/>
    <property type="match status" value="1"/>
</dbReference>
<feature type="domain" description="Mos1 transposase HTH" evidence="1">
    <location>
        <begin position="7"/>
        <end position="41"/>
    </location>
</feature>
<dbReference type="PANTHER" id="PTHR46060:SF1">
    <property type="entry name" value="MARINER MOS1 TRANSPOSASE-LIKE PROTEIN"/>
    <property type="match status" value="1"/>
</dbReference>
<reference evidence="2" key="1">
    <citation type="submission" date="2021-06" db="EMBL/GenBank/DDBJ databases">
        <authorList>
            <person name="Kallberg Y."/>
            <person name="Tangrot J."/>
            <person name="Rosling A."/>
        </authorList>
    </citation>
    <scope>NUCLEOTIDE SEQUENCE</scope>
    <source>
        <strain evidence="2">FL130A</strain>
    </source>
</reference>
<proteinExistence type="predicted"/>
<keyword evidence="3" id="KW-1185">Reference proteome</keyword>
<feature type="non-terminal residue" evidence="2">
    <location>
        <position position="139"/>
    </location>
</feature>
<dbReference type="InterPro" id="IPR041426">
    <property type="entry name" value="Mos1_HTH"/>
</dbReference>